<evidence type="ECO:0000313" key="3">
    <source>
        <dbReference type="Proteomes" id="UP000622166"/>
    </source>
</evidence>
<reference evidence="2" key="1">
    <citation type="journal article" date="2014" name="Int. J. Syst. Evol. Microbiol.">
        <title>Complete genome sequence of Corynebacterium casei LMG S-19264T (=DSM 44701T), isolated from a smear-ripened cheese.</title>
        <authorList>
            <consortium name="US DOE Joint Genome Institute (JGI-PGF)"/>
            <person name="Walter F."/>
            <person name="Albersmeier A."/>
            <person name="Kalinowski J."/>
            <person name="Ruckert C."/>
        </authorList>
    </citation>
    <scope>NUCLEOTIDE SEQUENCE</scope>
    <source>
        <strain evidence="2">JCM 4815</strain>
    </source>
</reference>
<feature type="region of interest" description="Disordered" evidence="1">
    <location>
        <begin position="55"/>
        <end position="80"/>
    </location>
</feature>
<name>A0A918Q2A5_9ACTN</name>
<dbReference type="Proteomes" id="UP000622166">
    <property type="component" value="Unassembled WGS sequence"/>
</dbReference>
<evidence type="ECO:0000313" key="2">
    <source>
        <dbReference type="EMBL" id="GGZ29293.1"/>
    </source>
</evidence>
<organism evidence="2 3">
    <name type="scientific">Streptomyces poonensis</name>
    <dbReference type="NCBI Taxonomy" id="68255"/>
    <lineage>
        <taxon>Bacteria</taxon>
        <taxon>Bacillati</taxon>
        <taxon>Actinomycetota</taxon>
        <taxon>Actinomycetes</taxon>
        <taxon>Kitasatosporales</taxon>
        <taxon>Streptomycetaceae</taxon>
        <taxon>Streptomyces</taxon>
    </lineage>
</organism>
<comment type="caution">
    <text evidence="2">The sequence shown here is derived from an EMBL/GenBank/DDBJ whole genome shotgun (WGS) entry which is preliminary data.</text>
</comment>
<dbReference type="EMBL" id="BMVW01000014">
    <property type="protein sequence ID" value="GGZ29293.1"/>
    <property type="molecule type" value="Genomic_DNA"/>
</dbReference>
<protein>
    <submittedName>
        <fullName evidence="2">Uncharacterized protein</fullName>
    </submittedName>
</protein>
<sequence length="80" mass="8239">MSSPGVAVARFNGLLGAGDGLLGAGDGRPVCGRLSEHLADMVPVRTDSPRLTAGAVTEIRREHHAVRPADPDRGGAARSR</sequence>
<evidence type="ECO:0000256" key="1">
    <source>
        <dbReference type="SAM" id="MobiDB-lite"/>
    </source>
</evidence>
<gene>
    <name evidence="2" type="ORF">GCM10010365_57030</name>
</gene>
<keyword evidence="3" id="KW-1185">Reference proteome</keyword>
<dbReference type="AlphaFoldDB" id="A0A918Q2A5"/>
<reference evidence="2" key="2">
    <citation type="submission" date="2020-09" db="EMBL/GenBank/DDBJ databases">
        <authorList>
            <person name="Sun Q."/>
            <person name="Ohkuma M."/>
        </authorList>
    </citation>
    <scope>NUCLEOTIDE SEQUENCE</scope>
    <source>
        <strain evidence="2">JCM 4815</strain>
    </source>
</reference>
<feature type="compositionally biased region" description="Basic and acidic residues" evidence="1">
    <location>
        <begin position="58"/>
        <end position="80"/>
    </location>
</feature>
<accession>A0A918Q2A5</accession>
<proteinExistence type="predicted"/>